<accession>A0A101XSI4</accession>
<dbReference type="OrthoDB" id="3002463at2"/>
<evidence type="ECO:0000313" key="2">
    <source>
        <dbReference type="EMBL" id="KUO96742.1"/>
    </source>
</evidence>
<dbReference type="Proteomes" id="UP000053557">
    <property type="component" value="Unassembled WGS sequence"/>
</dbReference>
<dbReference type="AlphaFoldDB" id="A0A101XSI4"/>
<keyword evidence="1" id="KW-0472">Membrane</keyword>
<evidence type="ECO:0000256" key="1">
    <source>
        <dbReference type="SAM" id="Phobius"/>
    </source>
</evidence>
<organism evidence="2 3">
    <name type="scientific">Ferroacidibacillus organovorans</name>
    <dbReference type="NCBI Taxonomy" id="1765683"/>
    <lineage>
        <taxon>Bacteria</taxon>
        <taxon>Bacillati</taxon>
        <taxon>Bacillota</taxon>
        <taxon>Bacilli</taxon>
        <taxon>Bacillales</taxon>
        <taxon>Alicyclobacillaceae</taxon>
        <taxon>Ferroacidibacillus</taxon>
    </lineage>
</organism>
<comment type="caution">
    <text evidence="2">The sequence shown here is derived from an EMBL/GenBank/DDBJ whole genome shotgun (WGS) entry which is preliminary data.</text>
</comment>
<keyword evidence="1" id="KW-1133">Transmembrane helix</keyword>
<evidence type="ECO:0008006" key="4">
    <source>
        <dbReference type="Google" id="ProtNLM"/>
    </source>
</evidence>
<dbReference type="RefSeq" id="WP_067712471.1">
    <property type="nucleotide sequence ID" value="NZ_LPVJ01000009.1"/>
</dbReference>
<gene>
    <name evidence="2" type="ORF">ATW55_07935</name>
</gene>
<keyword evidence="1" id="KW-0812">Transmembrane</keyword>
<name>A0A101XSI4_9BACL</name>
<proteinExistence type="predicted"/>
<reference evidence="2 3" key="1">
    <citation type="submission" date="2015-12" db="EMBL/GenBank/DDBJ databases">
        <title>Draft genome sequence of Acidibacillus ferrooxidans ITV001, isolated from a chalcopyrite acid mine drainage site in Brazil.</title>
        <authorList>
            <person name="Dall'Agnol H."/>
            <person name="Nancucheo I."/>
            <person name="Johnson B."/>
            <person name="Oliveira R."/>
            <person name="Leite L."/>
            <person name="Pylro V."/>
            <person name="Nunes G.L."/>
            <person name="Tzotzos G."/>
            <person name="Fernandes G.R."/>
            <person name="Dutra J."/>
            <person name="Orellana S.C."/>
            <person name="Oliveira G."/>
        </authorList>
    </citation>
    <scope>NUCLEOTIDE SEQUENCE [LARGE SCALE GENOMIC DNA]</scope>
    <source>
        <strain evidence="3">ITV01</strain>
    </source>
</reference>
<feature type="transmembrane region" description="Helical" evidence="1">
    <location>
        <begin position="78"/>
        <end position="100"/>
    </location>
</feature>
<sequence length="320" mass="35636">MARWTYVKTWDGRFEKMIETPRNSMDHAIREVATTATAAYVRRRARKNVLGFHLGARRARHVKRQTHAQKPVQTLGDVILYALAIGLFLGALLTALLHSLPVSKTEQNAQKLTQSLSSAWIKEAVAAHAFILPNVSVYLYQSGLYGNRVRAQSAVSDLAQSGVHAVMGNSKPIPVYVGMTLANPKITSFSSYLNNREVPFFVSESSLPQRTVRAKQVSAKLLSQTEELLVLDVDLMLSLAQQPTLHQQTLLDLTHQIKQDLAYLKSGAGLPSAFRRQLFNFQQAVWEAVDAPGQAGVYHQELVIERLAKAYVRYQQIASS</sequence>
<protein>
    <recommendedName>
        <fullName evidence="4">SPOR domain-containing protein</fullName>
    </recommendedName>
</protein>
<dbReference type="EMBL" id="LPVJ01000009">
    <property type="protein sequence ID" value="KUO96742.1"/>
    <property type="molecule type" value="Genomic_DNA"/>
</dbReference>
<evidence type="ECO:0000313" key="3">
    <source>
        <dbReference type="Proteomes" id="UP000053557"/>
    </source>
</evidence>
<keyword evidence="3" id="KW-1185">Reference proteome</keyword>